<dbReference type="Pfam" id="PF05916">
    <property type="entry name" value="Sld5"/>
    <property type="match status" value="1"/>
</dbReference>
<name>D9Q1Z1_ACIS3</name>
<dbReference type="GeneID" id="9499163"/>
<dbReference type="EMBL" id="CP001742">
    <property type="protein sequence ID" value="ADL19329.1"/>
    <property type="molecule type" value="Genomic_DNA"/>
</dbReference>
<gene>
    <name evidence="2" type="ordered locus">ASAC_0923</name>
</gene>
<dbReference type="eggNOG" id="arCOG00552">
    <property type="taxonomic scope" value="Archaea"/>
</dbReference>
<protein>
    <recommendedName>
        <fullName evidence="1">GINS subunit domain-containing protein</fullName>
    </recommendedName>
</protein>
<evidence type="ECO:0000313" key="3">
    <source>
        <dbReference type="Proteomes" id="UP000000346"/>
    </source>
</evidence>
<dbReference type="CDD" id="cd11714">
    <property type="entry name" value="GINS_A_archaea"/>
    <property type="match status" value="1"/>
</dbReference>
<dbReference type="Gene3D" id="1.20.58.2050">
    <property type="match status" value="1"/>
</dbReference>
<dbReference type="Proteomes" id="UP000000346">
    <property type="component" value="Chromosome"/>
</dbReference>
<dbReference type="STRING" id="666510.ASAC_0923"/>
<dbReference type="KEGG" id="asc:ASAC_0923"/>
<keyword evidence="3" id="KW-1185">Reference proteome</keyword>
<dbReference type="InterPro" id="IPR021151">
    <property type="entry name" value="GINS_A"/>
</dbReference>
<feature type="domain" description="GINS subunit" evidence="1">
    <location>
        <begin position="67"/>
        <end position="177"/>
    </location>
</feature>
<evidence type="ECO:0000313" key="2">
    <source>
        <dbReference type="EMBL" id="ADL19329.1"/>
    </source>
</evidence>
<sequence length="186" mass="21150">MKLEERLQLLSLDGMLRPIKVMILNDCTIPLPDGPLQAKKGDEVEVPRWIAEVLSKEGYAKPKEEVDVNYINNYHYKERRSASGSHLAQLPSDFYVAVGEFIRSLDEAIKRSPSHMLINDKDVSEKNVIELSQLRLSKIVRLAQTDMGDEEVPNMTPEEVLIYTQLKNAFNSWKNYIQSLMGVSSG</sequence>
<dbReference type="RefSeq" id="WP_013266841.1">
    <property type="nucleotide sequence ID" value="NC_014374.1"/>
</dbReference>
<dbReference type="InParanoid" id="D9Q1Z1"/>
<dbReference type="InterPro" id="IPR038437">
    <property type="entry name" value="GINS_Psf3_sf"/>
</dbReference>
<accession>D9Q1Z1</accession>
<reference evidence="2 3" key="1">
    <citation type="journal article" date="2010" name="Appl. Environ. Microbiol.">
        <title>The genome sequence of the crenarchaeon Acidilobus saccharovorans supports a new order, Acidilobales, and suggests an important ecological role in terrestrial acidic hot springs.</title>
        <authorList>
            <person name="Mardanov A.V."/>
            <person name="Svetlitchnyi V.A."/>
            <person name="Beletsky A.V."/>
            <person name="Prokofeva M.I."/>
            <person name="Bonch-Osmolovskaya E.A."/>
            <person name="Ravin N.V."/>
            <person name="Skryabin K.G."/>
        </authorList>
    </citation>
    <scope>NUCLEOTIDE SEQUENCE [LARGE SCALE GENOMIC DNA]</scope>
    <source>
        <strain evidence="3">DSM 16705 / JCM 18335 / VKM B-2471 / 345-15</strain>
    </source>
</reference>
<organism evidence="2 3">
    <name type="scientific">Acidilobus saccharovorans (strain DSM 16705 / JCM 18335 / VKM B-2471 / 345-15)</name>
    <dbReference type="NCBI Taxonomy" id="666510"/>
    <lineage>
        <taxon>Archaea</taxon>
        <taxon>Thermoproteota</taxon>
        <taxon>Thermoprotei</taxon>
        <taxon>Acidilobales</taxon>
        <taxon>Acidilobaceae</taxon>
        <taxon>Acidilobus</taxon>
    </lineage>
</organism>
<proteinExistence type="predicted"/>
<evidence type="ECO:0000259" key="1">
    <source>
        <dbReference type="Pfam" id="PF05916"/>
    </source>
</evidence>
<dbReference type="HOGENOM" id="CLU_117967_0_0_2"/>
<dbReference type="AlphaFoldDB" id="D9Q1Z1"/>